<dbReference type="AlphaFoldDB" id="A0A6N2MSH3"/>
<organism evidence="1">
    <name type="scientific">Salix viminalis</name>
    <name type="common">Common osier</name>
    <name type="synonym">Basket willow</name>
    <dbReference type="NCBI Taxonomy" id="40686"/>
    <lineage>
        <taxon>Eukaryota</taxon>
        <taxon>Viridiplantae</taxon>
        <taxon>Streptophyta</taxon>
        <taxon>Embryophyta</taxon>
        <taxon>Tracheophyta</taxon>
        <taxon>Spermatophyta</taxon>
        <taxon>Magnoliopsida</taxon>
        <taxon>eudicotyledons</taxon>
        <taxon>Gunneridae</taxon>
        <taxon>Pentapetalae</taxon>
        <taxon>rosids</taxon>
        <taxon>fabids</taxon>
        <taxon>Malpighiales</taxon>
        <taxon>Salicaceae</taxon>
        <taxon>Saliceae</taxon>
        <taxon>Salix</taxon>
    </lineage>
</organism>
<proteinExistence type="predicted"/>
<dbReference type="EMBL" id="CAADRP010001941">
    <property type="protein sequence ID" value="VFU57365.1"/>
    <property type="molecule type" value="Genomic_DNA"/>
</dbReference>
<reference evidence="1" key="1">
    <citation type="submission" date="2019-03" db="EMBL/GenBank/DDBJ databases">
        <authorList>
            <person name="Mank J."/>
            <person name="Almeida P."/>
        </authorList>
    </citation>
    <scope>NUCLEOTIDE SEQUENCE</scope>
    <source>
        <strain evidence="1">78183</strain>
    </source>
</reference>
<sequence length="112" mass="12635">MLTSHIAYHLSISCFPSLPRLPRPCFTKRKPFAVAAMSDDPISVWILSEGNATQITRTSSIGGGCINNARRMLVLSLQKQTGVSNHPCLRERLLAWVLCMKPEQSRYLIHLW</sequence>
<evidence type="ECO:0000313" key="1">
    <source>
        <dbReference type="EMBL" id="VFU57365.1"/>
    </source>
</evidence>
<name>A0A6N2MSH3_SALVM</name>
<accession>A0A6N2MSH3</accession>
<protein>
    <submittedName>
        <fullName evidence="1">Uncharacterized protein</fullName>
    </submittedName>
</protein>
<gene>
    <name evidence="1" type="ORF">SVIM_LOCUS414525</name>
</gene>